<dbReference type="PANTHER" id="PTHR19872:SF7">
    <property type="entry name" value="F-BOX AND WD REPEAT DOMAIN CONTAINING PROTEIN 10B-RELATED"/>
    <property type="match status" value="1"/>
</dbReference>
<dbReference type="GeneTree" id="ENSGT00940000158003"/>
<dbReference type="InterPro" id="IPR051075">
    <property type="entry name" value="SCF_subunit_WD-repeat"/>
</dbReference>
<dbReference type="Proteomes" id="UP000694546">
    <property type="component" value="Chromosome 18"/>
</dbReference>
<dbReference type="InterPro" id="IPR001680">
    <property type="entry name" value="WD40_rpt"/>
</dbReference>
<dbReference type="Gene3D" id="2.130.10.10">
    <property type="entry name" value="YVTN repeat-like/Quinoprotein amine dehydrogenase"/>
    <property type="match status" value="1"/>
</dbReference>
<dbReference type="PROSITE" id="PS50294">
    <property type="entry name" value="WD_REPEATS_REGION"/>
    <property type="match status" value="2"/>
</dbReference>
<reference evidence="4" key="2">
    <citation type="submission" date="2025-09" db="UniProtKB">
        <authorList>
            <consortium name="Ensembl"/>
        </authorList>
    </citation>
    <scope>IDENTIFICATION</scope>
</reference>
<feature type="repeat" description="WD" evidence="3">
    <location>
        <begin position="312"/>
        <end position="351"/>
    </location>
</feature>
<dbReference type="PROSITE" id="PS50082">
    <property type="entry name" value="WD_REPEATS_2"/>
    <property type="match status" value="2"/>
</dbReference>
<feature type="repeat" description="WD" evidence="3">
    <location>
        <begin position="270"/>
        <end position="305"/>
    </location>
</feature>
<organism evidence="4 5">
    <name type="scientific">Gadus morhua</name>
    <name type="common">Atlantic cod</name>
    <dbReference type="NCBI Taxonomy" id="8049"/>
    <lineage>
        <taxon>Eukaryota</taxon>
        <taxon>Metazoa</taxon>
        <taxon>Chordata</taxon>
        <taxon>Craniata</taxon>
        <taxon>Vertebrata</taxon>
        <taxon>Euteleostomi</taxon>
        <taxon>Actinopterygii</taxon>
        <taxon>Neopterygii</taxon>
        <taxon>Teleostei</taxon>
        <taxon>Neoteleostei</taxon>
        <taxon>Acanthomorphata</taxon>
        <taxon>Zeiogadaria</taxon>
        <taxon>Gadariae</taxon>
        <taxon>Gadiformes</taxon>
        <taxon>Gadoidei</taxon>
        <taxon>Gadidae</taxon>
        <taxon>Gadus</taxon>
    </lineage>
</organism>
<dbReference type="Ensembl" id="ENSGMOT00000030549.1">
    <property type="protein sequence ID" value="ENSGMOP00000053007.1"/>
    <property type="gene ID" value="ENSGMOG00000005583.2"/>
</dbReference>
<dbReference type="Pfam" id="PF00400">
    <property type="entry name" value="WD40"/>
    <property type="match status" value="3"/>
</dbReference>
<accession>A0A8C5BZU6</accession>
<evidence type="ECO:0000313" key="4">
    <source>
        <dbReference type="Ensembl" id="ENSGMOP00000053007.1"/>
    </source>
</evidence>
<keyword evidence="2" id="KW-0677">Repeat</keyword>
<name>A0A8C5BZU6_GADMO</name>
<dbReference type="SMART" id="SM00320">
    <property type="entry name" value="WD40"/>
    <property type="match status" value="6"/>
</dbReference>
<evidence type="ECO:0000256" key="3">
    <source>
        <dbReference type="PROSITE-ProRule" id="PRU00221"/>
    </source>
</evidence>
<dbReference type="InterPro" id="IPR019775">
    <property type="entry name" value="WD40_repeat_CS"/>
</dbReference>
<gene>
    <name evidence="4" type="primary">fbxw10</name>
</gene>
<sequence length="655" mass="73630">HDNREKQLRAEEGFTFCGTCTSCRFTTKLTDSTRWLSRAGESTKRTFLIGLLVRCKSVPVLESIRDVLQVTFGKDFTYSRSKRPSLADDVMTLSSNRALDRKLFSADVVETLNWFSCSQDWIKSSYLLSVLSLCDTGLLHMLANLNDVLLAREQRTNHVCDVSFVLGLTDKLTLRCCRDVSQHWRYLADDLVLDQNAKKVVRNQVLIIQVWNFNLIFIYSCINNLYNKNYEEDPHRFVHYGGGSLVAMGSKDRVVRLLSVASRKEVAPALRGHVGSVRTVLLCEDRDLVISAGYDLTIRCWSMKTSLCWMLLSGHTGTVTCLDVHSDHLVSGAKDCRVKVWDLQKGKCLETLRWKHTSPVQCVRVFLSLVYSSCAKGLVKIWDIEKASVLRVLDAHTSAVKCLFFDRWHLLSGDADGKVMAWSTHRDATKCLMTFTHPMEVRSLALAYLRVVTGCEDGKMRVFSLLNGDCLRVIKAGSKLNPILSVHFHGNNVLVNTTSSLMLFQFVKVGWEYQSAGLSSPSSEALALSGARVALLPGSAPSRIPHDFVRAERMALVGSPCRGIYGPDGERSERAALSHHARCLSTGRMRRARGNRSCSEGTRCVGSCRRADTVPSRGVCVVHCCVSLFYRVHFLLNRSFYFSLVYCRERNSRKC</sequence>
<dbReference type="PROSITE" id="PS00678">
    <property type="entry name" value="WD_REPEATS_1"/>
    <property type="match status" value="1"/>
</dbReference>
<proteinExistence type="predicted"/>
<evidence type="ECO:0008006" key="6">
    <source>
        <dbReference type="Google" id="ProtNLM"/>
    </source>
</evidence>
<evidence type="ECO:0000256" key="1">
    <source>
        <dbReference type="ARBA" id="ARBA00022574"/>
    </source>
</evidence>
<dbReference type="AlphaFoldDB" id="A0A8C5BZU6"/>
<dbReference type="PANTHER" id="PTHR19872">
    <property type="entry name" value="UBIQUITIN LIGASE SPECIFICITY FACTOR/HREP PROTEIN"/>
    <property type="match status" value="1"/>
</dbReference>
<keyword evidence="1 3" id="KW-0853">WD repeat</keyword>
<evidence type="ECO:0000256" key="2">
    <source>
        <dbReference type="ARBA" id="ARBA00022737"/>
    </source>
</evidence>
<dbReference type="SUPFAM" id="SSF50978">
    <property type="entry name" value="WD40 repeat-like"/>
    <property type="match status" value="1"/>
</dbReference>
<reference evidence="4" key="1">
    <citation type="submission" date="2025-08" db="UniProtKB">
        <authorList>
            <consortium name="Ensembl"/>
        </authorList>
    </citation>
    <scope>IDENTIFICATION</scope>
</reference>
<evidence type="ECO:0000313" key="5">
    <source>
        <dbReference type="Proteomes" id="UP000694546"/>
    </source>
</evidence>
<dbReference type="InterPro" id="IPR015943">
    <property type="entry name" value="WD40/YVTN_repeat-like_dom_sf"/>
</dbReference>
<protein>
    <recommendedName>
        <fullName evidence="6">F-box and WD repeat domain containing 10</fullName>
    </recommendedName>
</protein>
<keyword evidence="5" id="KW-1185">Reference proteome</keyword>
<dbReference type="CDD" id="cd00200">
    <property type="entry name" value="WD40"/>
    <property type="match status" value="1"/>
</dbReference>
<dbReference type="InterPro" id="IPR036322">
    <property type="entry name" value="WD40_repeat_dom_sf"/>
</dbReference>